<dbReference type="Proteomes" id="UP000007076">
    <property type="component" value="Chromosome"/>
</dbReference>
<feature type="region of interest" description="Disordered" evidence="1">
    <location>
        <begin position="611"/>
        <end position="668"/>
    </location>
</feature>
<feature type="region of interest" description="Disordered" evidence="1">
    <location>
        <begin position="339"/>
        <end position="467"/>
    </location>
</feature>
<keyword evidence="3" id="KW-1185">Reference proteome</keyword>
<evidence type="ECO:0000256" key="1">
    <source>
        <dbReference type="SAM" id="MobiDB-lite"/>
    </source>
</evidence>
<dbReference type="AlphaFoldDB" id="E4MYW1"/>
<dbReference type="KEGG" id="ksk:KSE_69720"/>
<dbReference type="STRING" id="452652.KSE_69720"/>
<evidence type="ECO:0000313" key="2">
    <source>
        <dbReference type="EMBL" id="BAJ32730.1"/>
    </source>
</evidence>
<protein>
    <submittedName>
        <fullName evidence="2">Uncharacterized protein</fullName>
    </submittedName>
</protein>
<feature type="compositionally biased region" description="Gly residues" evidence="1">
    <location>
        <begin position="375"/>
        <end position="448"/>
    </location>
</feature>
<sequence length="668" mass="67125">MAAWEDVLSMLAPSQFTARDGRSAVTDPKVEWVGGHNVEITSGFKGADVAGQAFDRWFSWNFTYQSDNTTQHGSVAVGVILNWGEFNPATNPFGKFLRDAPRVLYPLLNTKANDRVSVASFEDAARMLERASWFLDGWIPVTRKWAADVDSVGSDWQGSAAGSFAAVLTGYAWELEDLRDKLVDVDVAGALRTAGRTLEAQLQPLVDAWENWLKSPESSPVTSLAKALAEGLSGAQVHLTFGTEGGGGDFWENQGGKPATAVGGEPGAASGFSVSFSGAKFGDPKQADFWAAVGERAKAIWEADMLLLDTAANTAMKNIEYYYNIAGTLMDNHGLGQAGLHLPMSTPPSTGPGSGDPDPGKGGGDGTGTKDLNLDGGGSGGTGGGSGLNLDGGGTGGGPGSGGIDLTGGGGGTGGGGTGGTGTGGLPNLIGGGTGGTDLTGGTGGTGGSTKPVTLPPGSRITDDGRIVDANGKPVLDANGNPMLAGKDYTIGPDGTLRDAKGTPVPQYRQLLTDSYAADSGEGLLAPNRFSGGGFTYHTGTLSGGPTGSGGTGLGGLPGLVGTGGGLSARALAAGADPTAVKVAAEQANAERIAAQKAAAAAAEEQALLTGRQTATSSSGMPPMMPPGGGVGAGGAPGEKDRRRTTWLAEDEEVWGTETGAVHGVIGR</sequence>
<evidence type="ECO:0000313" key="3">
    <source>
        <dbReference type="Proteomes" id="UP000007076"/>
    </source>
</evidence>
<name>E4MYW1_KITSK</name>
<dbReference type="RefSeq" id="WP_014140021.1">
    <property type="nucleotide sequence ID" value="NC_016109.1"/>
</dbReference>
<reference evidence="2 3" key="1">
    <citation type="journal article" date="2010" name="DNA Res.">
        <title>Genome sequence of Kitasatospora setae NBRC 14216T: an evolutionary snapshot of the family Streptomycetaceae.</title>
        <authorList>
            <person name="Ichikawa N."/>
            <person name="Oguchi A."/>
            <person name="Ikeda H."/>
            <person name="Ishikawa J."/>
            <person name="Kitani S."/>
            <person name="Watanabe Y."/>
            <person name="Nakamura S."/>
            <person name="Katano Y."/>
            <person name="Kishi E."/>
            <person name="Sasagawa M."/>
            <person name="Ankai A."/>
            <person name="Fukui S."/>
            <person name="Hashimoto Y."/>
            <person name="Kamata S."/>
            <person name="Otoguro M."/>
            <person name="Tanikawa S."/>
            <person name="Nihira T."/>
            <person name="Horinouchi S."/>
            <person name="Ohnishi Y."/>
            <person name="Hayakawa M."/>
            <person name="Kuzuyama T."/>
            <person name="Arisawa A."/>
            <person name="Nomoto F."/>
            <person name="Miura H."/>
            <person name="Takahashi Y."/>
            <person name="Fujita N."/>
        </authorList>
    </citation>
    <scope>NUCLEOTIDE SEQUENCE [LARGE SCALE GENOMIC DNA]</scope>
    <source>
        <strain evidence="3">ATCC 33774 / DSM 43861 / JCM 3304 / KCC A-0304 / NBRC 14216 / KM-6054</strain>
    </source>
</reference>
<accession>E4MYW1</accession>
<proteinExistence type="predicted"/>
<dbReference type="PATRIC" id="fig|452652.3.peg.7000"/>
<dbReference type="eggNOG" id="COG4786">
    <property type="taxonomic scope" value="Bacteria"/>
</dbReference>
<organism evidence="2 3">
    <name type="scientific">Kitasatospora setae (strain ATCC 33774 / DSM 43861 / JCM 3304 / KCC A-0304 / NBRC 14216 / KM-6054)</name>
    <name type="common">Streptomyces setae</name>
    <dbReference type="NCBI Taxonomy" id="452652"/>
    <lineage>
        <taxon>Bacteria</taxon>
        <taxon>Bacillati</taxon>
        <taxon>Actinomycetota</taxon>
        <taxon>Actinomycetes</taxon>
        <taxon>Kitasatosporales</taxon>
        <taxon>Streptomycetaceae</taxon>
        <taxon>Kitasatospora</taxon>
    </lineage>
</organism>
<feature type="compositionally biased region" description="Gly residues" evidence="1">
    <location>
        <begin position="627"/>
        <end position="637"/>
    </location>
</feature>
<dbReference type="HOGENOM" id="CLU_410931_0_0_11"/>
<dbReference type="EMBL" id="AP010968">
    <property type="protein sequence ID" value="BAJ32730.1"/>
    <property type="molecule type" value="Genomic_DNA"/>
</dbReference>
<gene>
    <name evidence="2" type="ordered locus">KSE_69720</name>
</gene>